<feature type="transmembrane region" description="Helical" evidence="8">
    <location>
        <begin position="163"/>
        <end position="188"/>
    </location>
</feature>
<evidence type="ECO:0000259" key="9">
    <source>
        <dbReference type="Pfam" id="PF00361"/>
    </source>
</evidence>
<feature type="transmembrane region" description="Helical" evidence="8">
    <location>
        <begin position="377"/>
        <end position="395"/>
    </location>
</feature>
<feature type="transmembrane region" description="Helical" evidence="8">
    <location>
        <begin position="337"/>
        <end position="356"/>
    </location>
</feature>
<evidence type="ECO:0000256" key="3">
    <source>
        <dbReference type="ARBA" id="ARBA00022475"/>
    </source>
</evidence>
<feature type="domain" description="NADH:quinone oxidoreductase/Mrp antiporter transmembrane" evidence="9">
    <location>
        <begin position="130"/>
        <end position="428"/>
    </location>
</feature>
<evidence type="ECO:0000256" key="5">
    <source>
        <dbReference type="ARBA" id="ARBA00022989"/>
    </source>
</evidence>
<dbReference type="Proteomes" id="UP001595897">
    <property type="component" value="Unassembled WGS sequence"/>
</dbReference>
<feature type="transmembrane region" description="Helical" evidence="8">
    <location>
        <begin position="6"/>
        <end position="26"/>
    </location>
</feature>
<comment type="subcellular location">
    <subcellularLocation>
        <location evidence="1">Cell membrane</location>
        <topology evidence="1">Multi-pass membrane protein</topology>
    </subcellularLocation>
    <subcellularLocation>
        <location evidence="7">Membrane</location>
        <topology evidence="7">Multi-pass membrane protein</topology>
    </subcellularLocation>
</comment>
<feature type="transmembrane region" description="Helical" evidence="8">
    <location>
        <begin position="133"/>
        <end position="151"/>
    </location>
</feature>
<feature type="transmembrane region" description="Helical" evidence="8">
    <location>
        <begin position="208"/>
        <end position="233"/>
    </location>
</feature>
<evidence type="ECO:0000256" key="2">
    <source>
        <dbReference type="ARBA" id="ARBA00005346"/>
    </source>
</evidence>
<feature type="transmembrane region" description="Helical" evidence="8">
    <location>
        <begin position="282"/>
        <end position="300"/>
    </location>
</feature>
<dbReference type="InterPro" id="IPR001750">
    <property type="entry name" value="ND/Mrp_TM"/>
</dbReference>
<accession>A0ABV9LS33</accession>
<comment type="caution">
    <text evidence="10">The sequence shown here is derived from an EMBL/GenBank/DDBJ whole genome shotgun (WGS) entry which is preliminary data.</text>
</comment>
<protein>
    <submittedName>
        <fullName evidence="10">Monovalent cation/H+ antiporter subunit D</fullName>
    </submittedName>
</protein>
<organism evidence="10 11">
    <name type="scientific">Glaciecola siphonariae</name>
    <dbReference type="NCBI Taxonomy" id="521012"/>
    <lineage>
        <taxon>Bacteria</taxon>
        <taxon>Pseudomonadati</taxon>
        <taxon>Pseudomonadota</taxon>
        <taxon>Gammaproteobacteria</taxon>
        <taxon>Alteromonadales</taxon>
        <taxon>Alteromonadaceae</taxon>
        <taxon>Glaciecola</taxon>
    </lineage>
</organism>
<dbReference type="InterPro" id="IPR050586">
    <property type="entry name" value="CPA3_Na-H_Antiporter_D"/>
</dbReference>
<keyword evidence="4 7" id="KW-0812">Transmembrane</keyword>
<feature type="transmembrane region" description="Helical" evidence="8">
    <location>
        <begin position="307"/>
        <end position="325"/>
    </location>
</feature>
<evidence type="ECO:0000256" key="7">
    <source>
        <dbReference type="RuleBase" id="RU000320"/>
    </source>
</evidence>
<proteinExistence type="inferred from homology"/>
<reference evidence="11" key="1">
    <citation type="journal article" date="2019" name="Int. J. Syst. Evol. Microbiol.">
        <title>The Global Catalogue of Microorganisms (GCM) 10K type strain sequencing project: providing services to taxonomists for standard genome sequencing and annotation.</title>
        <authorList>
            <consortium name="The Broad Institute Genomics Platform"/>
            <consortium name="The Broad Institute Genome Sequencing Center for Infectious Disease"/>
            <person name="Wu L."/>
            <person name="Ma J."/>
        </authorList>
    </citation>
    <scope>NUCLEOTIDE SEQUENCE [LARGE SCALE GENOMIC DNA]</scope>
    <source>
        <strain evidence="11">KACC 12507</strain>
    </source>
</reference>
<evidence type="ECO:0000256" key="8">
    <source>
        <dbReference type="SAM" id="Phobius"/>
    </source>
</evidence>
<dbReference type="RefSeq" id="WP_382405600.1">
    <property type="nucleotide sequence ID" value="NZ_JBHSGU010000002.1"/>
</dbReference>
<evidence type="ECO:0000256" key="6">
    <source>
        <dbReference type="ARBA" id="ARBA00023136"/>
    </source>
</evidence>
<dbReference type="PANTHER" id="PTHR42703">
    <property type="entry name" value="NADH DEHYDROGENASE"/>
    <property type="match status" value="1"/>
</dbReference>
<feature type="transmembrane region" description="Helical" evidence="8">
    <location>
        <begin position="38"/>
        <end position="62"/>
    </location>
</feature>
<comment type="similarity">
    <text evidence="2">Belongs to the CPA3 antiporters (TC 2.A.63) subunit D family.</text>
</comment>
<keyword evidence="5 8" id="KW-1133">Transmembrane helix</keyword>
<name>A0ABV9LS33_9ALTE</name>
<keyword evidence="6 8" id="KW-0472">Membrane</keyword>
<keyword evidence="3" id="KW-1003">Cell membrane</keyword>
<dbReference type="InterPro" id="IPR003918">
    <property type="entry name" value="NADH_UbQ_OxRdtase"/>
</dbReference>
<evidence type="ECO:0000256" key="1">
    <source>
        <dbReference type="ARBA" id="ARBA00004651"/>
    </source>
</evidence>
<feature type="transmembrane region" description="Helical" evidence="8">
    <location>
        <begin position="462"/>
        <end position="481"/>
    </location>
</feature>
<evidence type="ECO:0000256" key="4">
    <source>
        <dbReference type="ARBA" id="ARBA00022692"/>
    </source>
</evidence>
<evidence type="ECO:0000313" key="11">
    <source>
        <dbReference type="Proteomes" id="UP001595897"/>
    </source>
</evidence>
<keyword evidence="11" id="KW-1185">Reference proteome</keyword>
<dbReference type="PRINTS" id="PR01437">
    <property type="entry name" value="NUOXDRDTASE4"/>
</dbReference>
<evidence type="ECO:0000313" key="10">
    <source>
        <dbReference type="EMBL" id="MFC4698914.1"/>
    </source>
</evidence>
<feature type="transmembrane region" description="Helical" evidence="8">
    <location>
        <begin position="245"/>
        <end position="267"/>
    </location>
</feature>
<gene>
    <name evidence="10" type="ORF">ACFO4O_01910</name>
</gene>
<feature type="transmembrane region" description="Helical" evidence="8">
    <location>
        <begin position="82"/>
        <end position="103"/>
    </location>
</feature>
<dbReference type="NCBIfam" id="NF009309">
    <property type="entry name" value="PRK12666.1"/>
    <property type="match status" value="1"/>
</dbReference>
<dbReference type="EMBL" id="JBHSGU010000002">
    <property type="protein sequence ID" value="MFC4698914.1"/>
    <property type="molecule type" value="Genomic_DNA"/>
</dbReference>
<feature type="transmembrane region" description="Helical" evidence="8">
    <location>
        <begin position="415"/>
        <end position="441"/>
    </location>
</feature>
<sequence length="508" mass="54571">MIVHLAILPILIPMLGGLMMLLPPFAGPDRFQRRRAAALILTLLQLVCSAALIASVLQNGALMYAVGDWQPPYGIILYVDQLAAMLIALTSFLGVCVTMYSFAGADRGGKYFHPLIQFQLLGIYGAFLTNDLFNLFVFFEVLLIASYALLIHGGGKQKTAASVHYVILNLIGSSIFLFALGTLYGITGTLNIGDMALRIPELSAGDKLIAQAGGSLMLIVFGLKSAMLPLHFWLPQTYAAATAPVAALFAIMTKVGVYCIFRVYTVIYGESAGDLAGMIEPWIWPLAILSIVAGTIGALASPNLRALAGNLVIVSVGTLLIAFAIRTPEASAAGFYYLIHSTLVSAALFLIADMIGEQRGKALDYFVIARKIKQQTLMGILFIVVAMAIAGLPPFSGFLGKLVILQSAAAGDHRLWVWSLILLSSLMTIIALSRAGTTLFWRSPPGQDNDDTKNVSKWQLSGALLLLIASPMLALFGASILNYTNQAAEQMHNIDYLINILQLKEGAK</sequence>
<dbReference type="Pfam" id="PF00361">
    <property type="entry name" value="Proton_antipo_M"/>
    <property type="match status" value="1"/>
</dbReference>
<dbReference type="PANTHER" id="PTHR42703:SF1">
    <property type="entry name" value="NA(+)_H(+) ANTIPORTER SUBUNIT D1"/>
    <property type="match status" value="1"/>
</dbReference>
<feature type="transmembrane region" description="Helical" evidence="8">
    <location>
        <begin position="110"/>
        <end position="127"/>
    </location>
</feature>